<reference evidence="2" key="1">
    <citation type="submission" date="2016-12" db="EMBL/GenBank/DDBJ databases">
        <authorList>
            <person name="Brunel B."/>
        </authorList>
    </citation>
    <scope>NUCLEOTIDE SEQUENCE [LARGE SCALE GENOMIC DNA]</scope>
</reference>
<keyword evidence="2" id="KW-1185">Reference proteome</keyword>
<dbReference type="Proteomes" id="UP000245698">
    <property type="component" value="Unassembled WGS sequence"/>
</dbReference>
<accession>A0A2P9AT25</accession>
<name>A0A2P9AT25_9HYPH</name>
<dbReference type="AlphaFoldDB" id="A0A2P9AT25"/>
<dbReference type="EMBL" id="FUIG01000049">
    <property type="protein sequence ID" value="SJM34306.1"/>
    <property type="molecule type" value="Genomic_DNA"/>
</dbReference>
<evidence type="ECO:0000313" key="2">
    <source>
        <dbReference type="Proteomes" id="UP000245698"/>
    </source>
</evidence>
<protein>
    <submittedName>
        <fullName evidence="1">Uncharacterized protein</fullName>
    </submittedName>
</protein>
<evidence type="ECO:0000313" key="1">
    <source>
        <dbReference type="EMBL" id="SJM34306.1"/>
    </source>
</evidence>
<gene>
    <name evidence="1" type="ORF">BQ8482_400035</name>
</gene>
<sequence length="73" mass="8327">MSAPCAVRQFRKRHGRAPARYWINIPRSGIHGLLKLALKRWPPELATTDAGVCDQYLTGCGRIARWPWPRSTL</sequence>
<organism evidence="1 2">
    <name type="scientific">Mesorhizobium delmotii</name>
    <dbReference type="NCBI Taxonomy" id="1631247"/>
    <lineage>
        <taxon>Bacteria</taxon>
        <taxon>Pseudomonadati</taxon>
        <taxon>Pseudomonadota</taxon>
        <taxon>Alphaproteobacteria</taxon>
        <taxon>Hyphomicrobiales</taxon>
        <taxon>Phyllobacteriaceae</taxon>
        <taxon>Mesorhizobium</taxon>
    </lineage>
</organism>
<proteinExistence type="predicted"/>